<reference evidence="2 3" key="1">
    <citation type="submission" date="2024-11" db="EMBL/GenBank/DDBJ databases">
        <title>Chromosome-level genome assembly of Eucalyptus globulus Labill. provides insights into its genome evolution.</title>
        <authorList>
            <person name="Li X."/>
        </authorList>
    </citation>
    <scope>NUCLEOTIDE SEQUENCE [LARGE SCALE GENOMIC DNA]</scope>
    <source>
        <strain evidence="2">CL2024</strain>
        <tissue evidence="2">Fresh tender leaves</tissue>
    </source>
</reference>
<comment type="caution">
    <text evidence="2">The sequence shown here is derived from an EMBL/GenBank/DDBJ whole genome shotgun (WGS) entry which is preliminary data.</text>
</comment>
<organism evidence="2 3">
    <name type="scientific">Eucalyptus globulus</name>
    <name type="common">Tasmanian blue gum</name>
    <dbReference type="NCBI Taxonomy" id="34317"/>
    <lineage>
        <taxon>Eukaryota</taxon>
        <taxon>Viridiplantae</taxon>
        <taxon>Streptophyta</taxon>
        <taxon>Embryophyta</taxon>
        <taxon>Tracheophyta</taxon>
        <taxon>Spermatophyta</taxon>
        <taxon>Magnoliopsida</taxon>
        <taxon>eudicotyledons</taxon>
        <taxon>Gunneridae</taxon>
        <taxon>Pentapetalae</taxon>
        <taxon>rosids</taxon>
        <taxon>malvids</taxon>
        <taxon>Myrtales</taxon>
        <taxon>Myrtaceae</taxon>
        <taxon>Myrtoideae</taxon>
        <taxon>Eucalypteae</taxon>
        <taxon>Eucalyptus</taxon>
    </lineage>
</organism>
<evidence type="ECO:0000313" key="3">
    <source>
        <dbReference type="Proteomes" id="UP001634007"/>
    </source>
</evidence>
<gene>
    <name evidence="2" type="ORF">ACJRO7_023578</name>
</gene>
<dbReference type="Proteomes" id="UP001634007">
    <property type="component" value="Unassembled WGS sequence"/>
</dbReference>
<dbReference type="AlphaFoldDB" id="A0ABD3K4R9"/>
<evidence type="ECO:0000256" key="1">
    <source>
        <dbReference type="SAM" id="MobiDB-lite"/>
    </source>
</evidence>
<feature type="region of interest" description="Disordered" evidence="1">
    <location>
        <begin position="86"/>
        <end position="107"/>
    </location>
</feature>
<feature type="compositionally biased region" description="Basic and acidic residues" evidence="1">
    <location>
        <begin position="26"/>
        <end position="40"/>
    </location>
</feature>
<proteinExistence type="predicted"/>
<name>A0ABD3K4R9_EUCGL</name>
<feature type="region of interest" description="Disordered" evidence="1">
    <location>
        <begin position="1"/>
        <end position="67"/>
    </location>
</feature>
<sequence>MQVVGMRKEEGGRGDLGGANANSDGSTDRGGRRDLDRVGPADEVGEGYFGAPTDDSESATGRETSEARRERIGFFRLRRSCEMTKRPSPRLLLSGAGLARPGTDVESRPRCGVRLEVGEFEFWAAVEMATDNLTEGEGVTADGDGGTRGASLFVSLWFRE</sequence>
<accession>A0ABD3K4R9</accession>
<evidence type="ECO:0000313" key="2">
    <source>
        <dbReference type="EMBL" id="KAL3734252.1"/>
    </source>
</evidence>
<keyword evidence="3" id="KW-1185">Reference proteome</keyword>
<protein>
    <submittedName>
        <fullName evidence="2">Uncharacterized protein</fullName>
    </submittedName>
</protein>
<feature type="compositionally biased region" description="Basic and acidic residues" evidence="1">
    <location>
        <begin position="1"/>
        <end position="13"/>
    </location>
</feature>
<dbReference type="EMBL" id="JBJKBG010000006">
    <property type="protein sequence ID" value="KAL3734252.1"/>
    <property type="molecule type" value="Genomic_DNA"/>
</dbReference>